<feature type="compositionally biased region" description="Polar residues" evidence="2">
    <location>
        <begin position="89"/>
        <end position="109"/>
    </location>
</feature>
<feature type="domain" description="A-kinase anchor protein 7-like phosphoesterase" evidence="3">
    <location>
        <begin position="7"/>
        <end position="202"/>
    </location>
</feature>
<feature type="region of interest" description="Disordered" evidence="2">
    <location>
        <begin position="88"/>
        <end position="109"/>
    </location>
</feature>
<feature type="compositionally biased region" description="Basic and acidic residues" evidence="2">
    <location>
        <begin position="314"/>
        <end position="323"/>
    </location>
</feature>
<feature type="compositionally biased region" description="Low complexity" evidence="2">
    <location>
        <begin position="227"/>
        <end position="242"/>
    </location>
</feature>
<dbReference type="eggNOG" id="ENOG502S9Q7">
    <property type="taxonomic scope" value="Eukaryota"/>
</dbReference>
<dbReference type="PANTHER" id="PTHR13360">
    <property type="entry name" value="ACTIVATING SIGNAL COINTEGRATOR 1 COMPLEX SUBUNIT 1"/>
    <property type="match status" value="1"/>
</dbReference>
<dbReference type="Gene3D" id="3.90.1140.10">
    <property type="entry name" value="Cyclic phosphodiesterase"/>
    <property type="match status" value="1"/>
</dbReference>
<evidence type="ECO:0000313" key="4">
    <source>
        <dbReference type="EMBL" id="EFY92234.1"/>
    </source>
</evidence>
<evidence type="ECO:0000256" key="2">
    <source>
        <dbReference type="SAM" id="MobiDB-lite"/>
    </source>
</evidence>
<feature type="region of interest" description="Disordered" evidence="2">
    <location>
        <begin position="207"/>
        <end position="323"/>
    </location>
</feature>
<dbReference type="InterPro" id="IPR019510">
    <property type="entry name" value="AKAP7-like_phosphoesterase"/>
</dbReference>
<name>E9DW37_METAQ</name>
<sequence length="608" mass="66826">MPPRPSPTHFLCLQLASSQLTKNLAAFRADVTGASGFGVPDDAVRPPGTLHLTLGVMSLKPEDVGPTIEVLKTLRPRDMLAELRAANNPLASTTASQSRNTGGGLSTSLRGIQSMTHASRTSVLYAAPSDAEGILYDFCQGLRKPFRETGLIEDENRPLLLHATVVNTVYVRGRGRGSGRRKEKLMLDATDLMRKYEDYVWVEDMPTQEKPRGSGHVLRAGSRHNHSTPSTSGNAASSNPNSTGGGGGGGSNSMPAMPPRAAMVNNNAAVSEDAHETAPSNAPSGGGVPVTDKDKDGSSGPARSASVRYSASSSKERQKERDVALVREKDDRIAYLEREMDIMEREFQRELDKLSQNESETATFWQAKHSALNQQYLRTDTELRLLRAEVDVREAEREELRQGWEVLRRELKERDDEMRGLRSQIRGLKEFVSTSTRTDGQTSDEVFGDATDESVNQWRASTLALIRRDAPQLLQSSTTEYVEKVISRINRILDSITDSGASSASSRSEARDSALRVLVNNSVELARLLAAQKAVLRVYMPEVLPHQQVMFEPETMEDLGDGDEEALARREIWCVVFPGVIKHGDENGGQMQFRNVIAKARVLCSPEN</sequence>
<keyword evidence="5" id="KW-1185">Reference proteome</keyword>
<dbReference type="GO" id="GO:0006307">
    <property type="term" value="P:DNA alkylation repair"/>
    <property type="evidence" value="ECO:0007669"/>
    <property type="project" value="InterPro"/>
</dbReference>
<feature type="compositionally biased region" description="Low complexity" evidence="2">
    <location>
        <begin position="302"/>
        <end position="313"/>
    </location>
</feature>
<evidence type="ECO:0000256" key="1">
    <source>
        <dbReference type="SAM" id="Coils"/>
    </source>
</evidence>
<dbReference type="OMA" id="CELNAAC"/>
<evidence type="ECO:0000259" key="3">
    <source>
        <dbReference type="Pfam" id="PF10469"/>
    </source>
</evidence>
<protein>
    <recommendedName>
        <fullName evidence="3">A-kinase anchor protein 7-like phosphoesterase domain-containing protein</fullName>
    </recommendedName>
</protein>
<dbReference type="InterPro" id="IPR009210">
    <property type="entry name" value="ASCC1"/>
</dbReference>
<dbReference type="InParanoid" id="E9DW37"/>
<dbReference type="OrthoDB" id="277832at2759"/>
<reference evidence="4 5" key="1">
    <citation type="journal article" date="2011" name="PLoS Genet.">
        <title>Genome sequencing and comparative transcriptomics of the model entomopathogenic fungi Metarhizium anisopliae and M. acridum.</title>
        <authorList>
            <person name="Gao Q."/>
            <person name="Jin K."/>
            <person name="Ying S.H."/>
            <person name="Zhang Y."/>
            <person name="Xiao G."/>
            <person name="Shang Y."/>
            <person name="Duan Z."/>
            <person name="Hu X."/>
            <person name="Xie X.Q."/>
            <person name="Zhou G."/>
            <person name="Peng G."/>
            <person name="Luo Z."/>
            <person name="Huang W."/>
            <person name="Wang B."/>
            <person name="Fang W."/>
            <person name="Wang S."/>
            <person name="Zhong Y."/>
            <person name="Ma L.J."/>
            <person name="St Leger R.J."/>
            <person name="Zhao G.P."/>
            <person name="Pei Y."/>
            <person name="Feng M.G."/>
            <person name="Xia Y."/>
            <person name="Wang C."/>
        </authorList>
    </citation>
    <scope>NUCLEOTIDE SEQUENCE [LARGE SCALE GENOMIC DNA]</scope>
    <source>
        <strain evidence="4 5">CQMa 102</strain>
    </source>
</reference>
<accession>E9DW37</accession>
<dbReference type="Pfam" id="PF10469">
    <property type="entry name" value="AKAP7_NLS"/>
    <property type="match status" value="1"/>
</dbReference>
<proteinExistence type="predicted"/>
<dbReference type="EMBL" id="GL698477">
    <property type="protein sequence ID" value="EFY92234.1"/>
    <property type="molecule type" value="Genomic_DNA"/>
</dbReference>
<dbReference type="PANTHER" id="PTHR13360:SF1">
    <property type="entry name" value="ACTIVATING SIGNAL COINTEGRATOR 1 COMPLEX SUBUNIT 1"/>
    <property type="match status" value="1"/>
</dbReference>
<feature type="coiled-coil region" evidence="1">
    <location>
        <begin position="326"/>
        <end position="398"/>
    </location>
</feature>
<keyword evidence="1" id="KW-0175">Coiled coil</keyword>
<dbReference type="HOGENOM" id="CLU_019744_0_0_1"/>
<dbReference type="AlphaFoldDB" id="E9DW37"/>
<organism evidence="5">
    <name type="scientific">Metarhizium acridum (strain CQMa 102)</name>
    <dbReference type="NCBI Taxonomy" id="655827"/>
    <lineage>
        <taxon>Eukaryota</taxon>
        <taxon>Fungi</taxon>
        <taxon>Dikarya</taxon>
        <taxon>Ascomycota</taxon>
        <taxon>Pezizomycotina</taxon>
        <taxon>Sordariomycetes</taxon>
        <taxon>Hypocreomycetidae</taxon>
        <taxon>Hypocreales</taxon>
        <taxon>Clavicipitaceae</taxon>
        <taxon>Metarhizium</taxon>
    </lineage>
</organism>
<evidence type="ECO:0000313" key="5">
    <source>
        <dbReference type="Proteomes" id="UP000002499"/>
    </source>
</evidence>
<dbReference type="STRING" id="655827.E9DW37"/>
<gene>
    <name evidence="4" type="ORF">MAC_01835</name>
</gene>
<dbReference type="Proteomes" id="UP000002499">
    <property type="component" value="Unassembled WGS sequence"/>
</dbReference>
<dbReference type="GO" id="GO:0005634">
    <property type="term" value="C:nucleus"/>
    <property type="evidence" value="ECO:0007669"/>
    <property type="project" value="TreeGrafter"/>
</dbReference>
<dbReference type="GO" id="GO:0006355">
    <property type="term" value="P:regulation of DNA-templated transcription"/>
    <property type="evidence" value="ECO:0007669"/>
    <property type="project" value="TreeGrafter"/>
</dbReference>